<organism evidence="2 3">
    <name type="scientific">Aerosakkonema funiforme FACHB-1375</name>
    <dbReference type="NCBI Taxonomy" id="2949571"/>
    <lineage>
        <taxon>Bacteria</taxon>
        <taxon>Bacillati</taxon>
        <taxon>Cyanobacteriota</taxon>
        <taxon>Cyanophyceae</taxon>
        <taxon>Oscillatoriophycideae</taxon>
        <taxon>Aerosakkonematales</taxon>
        <taxon>Aerosakkonemataceae</taxon>
        <taxon>Aerosakkonema</taxon>
    </lineage>
</organism>
<proteinExistence type="predicted"/>
<dbReference type="PANTHER" id="PTHR35302">
    <property type="match status" value="1"/>
</dbReference>
<keyword evidence="1" id="KW-0812">Transmembrane</keyword>
<feature type="transmembrane region" description="Helical" evidence="1">
    <location>
        <begin position="111"/>
        <end position="128"/>
    </location>
</feature>
<keyword evidence="3" id="KW-1185">Reference proteome</keyword>
<reference evidence="2" key="2">
    <citation type="submission" date="2020-08" db="EMBL/GenBank/DDBJ databases">
        <authorList>
            <person name="Chen M."/>
            <person name="Teng W."/>
            <person name="Zhao L."/>
            <person name="Hu C."/>
            <person name="Zhou Y."/>
            <person name="Han B."/>
            <person name="Song L."/>
            <person name="Shu W."/>
        </authorList>
    </citation>
    <scope>NUCLEOTIDE SEQUENCE</scope>
    <source>
        <strain evidence="2">FACHB-1375</strain>
    </source>
</reference>
<reference evidence="2" key="1">
    <citation type="journal article" date="2015" name="ISME J.">
        <title>Draft Genome Sequence of Streptomyces incarnatus NRRL8089, which Produces the Nucleoside Antibiotic Sinefungin.</title>
        <authorList>
            <person name="Oshima K."/>
            <person name="Hattori M."/>
            <person name="Shimizu H."/>
            <person name="Fukuda K."/>
            <person name="Nemoto M."/>
            <person name="Inagaki K."/>
            <person name="Tamura T."/>
        </authorList>
    </citation>
    <scope>NUCLEOTIDE SEQUENCE</scope>
    <source>
        <strain evidence="2">FACHB-1375</strain>
    </source>
</reference>
<evidence type="ECO:0000256" key="1">
    <source>
        <dbReference type="SAM" id="Phobius"/>
    </source>
</evidence>
<evidence type="ECO:0000313" key="3">
    <source>
        <dbReference type="Proteomes" id="UP000641646"/>
    </source>
</evidence>
<sequence length="180" mass="20047">MIATILSSTLLLTLLLSIGLFFFIRASVKDRTEVVRLISGQPQESLFPEVEQYFAERSYRVAGLDAAQNQVTFEGFVRPSWFLAIFLSFLAAVGILCLTLVLSILFPQVGMGFLGLEILSPIAGIFYWQKAGRPEQVSLQFEDVGKEGTQEMQSAIVVKAHRDELSALQQALCLQQERSQ</sequence>
<dbReference type="AlphaFoldDB" id="A0A926ZH45"/>
<keyword evidence="1" id="KW-0472">Membrane</keyword>
<protein>
    <submittedName>
        <fullName evidence="2">Cofactor assembly of complex C subunit B</fullName>
    </submittedName>
</protein>
<dbReference type="RefSeq" id="WP_190465055.1">
    <property type="nucleotide sequence ID" value="NZ_JACJPW010000033.1"/>
</dbReference>
<dbReference type="InterPro" id="IPR021919">
    <property type="entry name" value="CCB1"/>
</dbReference>
<gene>
    <name evidence="2" type="ORF">H6G03_14230</name>
</gene>
<evidence type="ECO:0000313" key="2">
    <source>
        <dbReference type="EMBL" id="MBD2182244.1"/>
    </source>
</evidence>
<accession>A0A926ZH45</accession>
<dbReference type="Proteomes" id="UP000641646">
    <property type="component" value="Unassembled WGS sequence"/>
</dbReference>
<name>A0A926ZH45_9CYAN</name>
<dbReference type="Pfam" id="PF12046">
    <property type="entry name" value="CCB1"/>
    <property type="match status" value="1"/>
</dbReference>
<keyword evidence="1" id="KW-1133">Transmembrane helix</keyword>
<feature type="transmembrane region" description="Helical" evidence="1">
    <location>
        <begin position="6"/>
        <end position="24"/>
    </location>
</feature>
<comment type="caution">
    <text evidence="2">The sequence shown here is derived from an EMBL/GenBank/DDBJ whole genome shotgun (WGS) entry which is preliminary data.</text>
</comment>
<dbReference type="EMBL" id="JACJPW010000033">
    <property type="protein sequence ID" value="MBD2182244.1"/>
    <property type="molecule type" value="Genomic_DNA"/>
</dbReference>
<feature type="transmembrane region" description="Helical" evidence="1">
    <location>
        <begin position="81"/>
        <end position="105"/>
    </location>
</feature>
<dbReference type="PANTHER" id="PTHR35302:SF1">
    <property type="entry name" value="PROTEIN COFACTOR ASSEMBLY OF COMPLEX C SUBUNIT B CCB1, CHLOROPLASTIC"/>
    <property type="match status" value="1"/>
</dbReference>